<accession>A0A165EK20</accession>
<dbReference type="EMBL" id="KV426135">
    <property type="protein sequence ID" value="KZV87121.1"/>
    <property type="molecule type" value="Genomic_DNA"/>
</dbReference>
<evidence type="ECO:0000313" key="2">
    <source>
        <dbReference type="EMBL" id="KZV87121.1"/>
    </source>
</evidence>
<proteinExistence type="predicted"/>
<dbReference type="AlphaFoldDB" id="A0A165EK20"/>
<feature type="signal peptide" evidence="1">
    <location>
        <begin position="1"/>
        <end position="18"/>
    </location>
</feature>
<gene>
    <name evidence="2" type="ORF">EXIGLDRAFT_724072</name>
</gene>
<keyword evidence="1" id="KW-0732">Signal</keyword>
<evidence type="ECO:0008006" key="4">
    <source>
        <dbReference type="Google" id="ProtNLM"/>
    </source>
</evidence>
<organism evidence="2 3">
    <name type="scientific">Exidia glandulosa HHB12029</name>
    <dbReference type="NCBI Taxonomy" id="1314781"/>
    <lineage>
        <taxon>Eukaryota</taxon>
        <taxon>Fungi</taxon>
        <taxon>Dikarya</taxon>
        <taxon>Basidiomycota</taxon>
        <taxon>Agaricomycotina</taxon>
        <taxon>Agaricomycetes</taxon>
        <taxon>Auriculariales</taxon>
        <taxon>Exidiaceae</taxon>
        <taxon>Exidia</taxon>
    </lineage>
</organism>
<feature type="chain" id="PRO_5007857278" description="AA1-like domain-containing protein" evidence="1">
    <location>
        <begin position="19"/>
        <end position="159"/>
    </location>
</feature>
<dbReference type="Proteomes" id="UP000077266">
    <property type="component" value="Unassembled WGS sequence"/>
</dbReference>
<name>A0A165EK20_EXIGL</name>
<protein>
    <recommendedName>
        <fullName evidence="4">AA1-like domain-containing protein</fullName>
    </recommendedName>
</protein>
<evidence type="ECO:0000313" key="3">
    <source>
        <dbReference type="Proteomes" id="UP000077266"/>
    </source>
</evidence>
<dbReference type="OrthoDB" id="10405064at2759"/>
<keyword evidence="3" id="KW-1185">Reference proteome</keyword>
<dbReference type="InParanoid" id="A0A165EK20"/>
<reference evidence="2 3" key="1">
    <citation type="journal article" date="2016" name="Mol. Biol. Evol.">
        <title>Comparative Genomics of Early-Diverging Mushroom-Forming Fungi Provides Insights into the Origins of Lignocellulose Decay Capabilities.</title>
        <authorList>
            <person name="Nagy L.G."/>
            <person name="Riley R."/>
            <person name="Tritt A."/>
            <person name="Adam C."/>
            <person name="Daum C."/>
            <person name="Floudas D."/>
            <person name="Sun H."/>
            <person name="Yadav J.S."/>
            <person name="Pangilinan J."/>
            <person name="Larsson K.H."/>
            <person name="Matsuura K."/>
            <person name="Barry K."/>
            <person name="Labutti K."/>
            <person name="Kuo R."/>
            <person name="Ohm R.A."/>
            <person name="Bhattacharya S.S."/>
            <person name="Shirouzu T."/>
            <person name="Yoshinaga Y."/>
            <person name="Martin F.M."/>
            <person name="Grigoriev I.V."/>
            <person name="Hibbett D.S."/>
        </authorList>
    </citation>
    <scope>NUCLEOTIDE SEQUENCE [LARGE SCALE GENOMIC DNA]</scope>
    <source>
        <strain evidence="2 3">HHB12029</strain>
    </source>
</reference>
<sequence length="159" mass="16503">MRLATIFTALLPVAVVLAQGQVPGTLLTGSANILVSLRDDETLNETSIGCLTVDGQVTDDTTACGTFQPSTKTSNFGGTAIEAGSGACGRLKGPHGAFACNSSVTDKAVLGFYILDGKLAAQELYTVWSIDGAPNNTATQTLFWQGLHPSHAVMTWSPV</sequence>
<evidence type="ECO:0000256" key="1">
    <source>
        <dbReference type="SAM" id="SignalP"/>
    </source>
</evidence>